<evidence type="ECO:0000313" key="2">
    <source>
        <dbReference type="Proteomes" id="UP000198778"/>
    </source>
</evidence>
<dbReference type="EMBL" id="FNIL01000005">
    <property type="protein sequence ID" value="SDN98342.1"/>
    <property type="molecule type" value="Genomic_DNA"/>
</dbReference>
<reference evidence="2" key="1">
    <citation type="submission" date="2016-10" db="EMBL/GenBank/DDBJ databases">
        <authorList>
            <person name="Varghese N."/>
            <person name="Submissions S."/>
        </authorList>
    </citation>
    <scope>NUCLEOTIDE SEQUENCE [LARGE SCALE GENOMIC DNA]</scope>
    <source>
        <strain evidence="2">CGMCC 1.10369</strain>
    </source>
</reference>
<dbReference type="STRING" id="745820.SAMN04488053_10597"/>
<keyword evidence="2" id="KW-1185">Reference proteome</keyword>
<dbReference type="Proteomes" id="UP000198778">
    <property type="component" value="Unassembled WGS sequence"/>
</dbReference>
<protein>
    <submittedName>
        <fullName evidence="1">Uncharacterized protein</fullName>
    </submittedName>
</protein>
<sequence length="137" mass="15431">MDLQEQFLINKSGSLTEGAAVILETSDNMIIDSLTWVVWGEGAEENIHLQFRISGEEYSVIRPRASNAFVSNTPSNISRYTAPQWEIMEYDTAQNKFAFHFSEAPCILPAGCFVGIDHLSPEGEEIFYSVRIRGRKP</sequence>
<gene>
    <name evidence="1" type="ORF">SAMN04488053_10597</name>
</gene>
<dbReference type="AlphaFoldDB" id="A0A1H0FUV8"/>
<organism evidence="1 2">
    <name type="scientific">Alkalicoccus daliensis</name>
    <dbReference type="NCBI Taxonomy" id="745820"/>
    <lineage>
        <taxon>Bacteria</taxon>
        <taxon>Bacillati</taxon>
        <taxon>Bacillota</taxon>
        <taxon>Bacilli</taxon>
        <taxon>Bacillales</taxon>
        <taxon>Bacillaceae</taxon>
        <taxon>Alkalicoccus</taxon>
    </lineage>
</organism>
<name>A0A1H0FUV8_9BACI</name>
<proteinExistence type="predicted"/>
<accession>A0A1H0FUV8</accession>
<dbReference type="RefSeq" id="WP_139148943.1">
    <property type="nucleotide sequence ID" value="NZ_FNIL01000005.1"/>
</dbReference>
<dbReference type="OrthoDB" id="9873408at2"/>
<evidence type="ECO:0000313" key="1">
    <source>
        <dbReference type="EMBL" id="SDN98342.1"/>
    </source>
</evidence>